<dbReference type="Proteomes" id="UP001163321">
    <property type="component" value="Chromosome 9"/>
</dbReference>
<reference evidence="1 2" key="1">
    <citation type="journal article" date="2022" name="bioRxiv">
        <title>The genome of the oomycete Peronosclerospora sorghi, a cosmopolitan pathogen of maize and sorghum, is inflated with dispersed pseudogenes.</title>
        <authorList>
            <person name="Fletcher K."/>
            <person name="Martin F."/>
            <person name="Isakeit T."/>
            <person name="Cavanaugh K."/>
            <person name="Magill C."/>
            <person name="Michelmore R."/>
        </authorList>
    </citation>
    <scope>NUCLEOTIDE SEQUENCE [LARGE SCALE GENOMIC DNA]</scope>
    <source>
        <strain evidence="1">P6</strain>
    </source>
</reference>
<organism evidence="1 2">
    <name type="scientific">Peronosclerospora sorghi</name>
    <dbReference type="NCBI Taxonomy" id="230839"/>
    <lineage>
        <taxon>Eukaryota</taxon>
        <taxon>Sar</taxon>
        <taxon>Stramenopiles</taxon>
        <taxon>Oomycota</taxon>
        <taxon>Peronosporomycetes</taxon>
        <taxon>Peronosporales</taxon>
        <taxon>Peronosporaceae</taxon>
        <taxon>Peronosclerospora</taxon>
    </lineage>
</organism>
<evidence type="ECO:0000313" key="2">
    <source>
        <dbReference type="Proteomes" id="UP001163321"/>
    </source>
</evidence>
<name>A0ACC0VIX5_9STRA</name>
<dbReference type="EMBL" id="CM047588">
    <property type="protein sequence ID" value="KAI9905869.1"/>
    <property type="molecule type" value="Genomic_DNA"/>
</dbReference>
<gene>
    <name evidence="1" type="ORF">PsorP6_013927</name>
</gene>
<keyword evidence="2" id="KW-1185">Reference proteome</keyword>
<sequence>MFDSARDVYEEGICTVVTVRDFSMIFDAYVKFFDAIRTVEMDIARKGNKDDEGDKDDDVVDHQFQFDRISHIFISREDSGRLPKLWIQFARFYDEHNDLNNARAIFKKAAEVGFRNPHELAAVYCEWAEMEIRHENLNKR</sequence>
<proteinExistence type="predicted"/>
<protein>
    <submittedName>
        <fullName evidence="1">Uncharacterized protein</fullName>
    </submittedName>
</protein>
<accession>A0ACC0VIX5</accession>
<evidence type="ECO:0000313" key="1">
    <source>
        <dbReference type="EMBL" id="KAI9905869.1"/>
    </source>
</evidence>
<comment type="caution">
    <text evidence="1">The sequence shown here is derived from an EMBL/GenBank/DDBJ whole genome shotgun (WGS) entry which is preliminary data.</text>
</comment>